<accession>A0ABW6KTX2</accession>
<dbReference type="Proteomes" id="UP001601197">
    <property type="component" value="Unassembled WGS sequence"/>
</dbReference>
<dbReference type="EMBL" id="JBIAFJ010000014">
    <property type="protein sequence ID" value="MFE9171338.1"/>
    <property type="molecule type" value="Genomic_DNA"/>
</dbReference>
<evidence type="ECO:0000313" key="1">
    <source>
        <dbReference type="EMBL" id="MFE9171338.1"/>
    </source>
</evidence>
<proteinExistence type="predicted"/>
<comment type="caution">
    <text evidence="1">The sequence shown here is derived from an EMBL/GenBank/DDBJ whole genome shotgun (WGS) entry which is preliminary data.</text>
</comment>
<organism evidence="1 2">
    <name type="scientific">Streptomyces kebangsaanensis</name>
    <dbReference type="NCBI Taxonomy" id="864058"/>
    <lineage>
        <taxon>Bacteria</taxon>
        <taxon>Bacillati</taxon>
        <taxon>Actinomycetota</taxon>
        <taxon>Actinomycetes</taxon>
        <taxon>Kitasatosporales</taxon>
        <taxon>Streptomycetaceae</taxon>
        <taxon>Streptomyces</taxon>
    </lineage>
</organism>
<name>A0ABW6KTX2_9ACTN</name>
<dbReference type="RefSeq" id="WP_388348168.1">
    <property type="nucleotide sequence ID" value="NZ_JBIAFJ010000014.1"/>
</dbReference>
<keyword evidence="2" id="KW-1185">Reference proteome</keyword>
<reference evidence="1 2" key="1">
    <citation type="submission" date="2024-10" db="EMBL/GenBank/DDBJ databases">
        <title>The Natural Products Discovery Center: Release of the First 8490 Sequenced Strains for Exploring Actinobacteria Biosynthetic Diversity.</title>
        <authorList>
            <person name="Kalkreuter E."/>
            <person name="Kautsar S.A."/>
            <person name="Yang D."/>
            <person name="Bader C.D."/>
            <person name="Teijaro C.N."/>
            <person name="Fluegel L."/>
            <person name="Davis C.M."/>
            <person name="Simpson J.R."/>
            <person name="Lauterbach L."/>
            <person name="Steele A.D."/>
            <person name="Gui C."/>
            <person name="Meng S."/>
            <person name="Li G."/>
            <person name="Viehrig K."/>
            <person name="Ye F."/>
            <person name="Su P."/>
            <person name="Kiefer A.F."/>
            <person name="Nichols A."/>
            <person name="Cepeda A.J."/>
            <person name="Yan W."/>
            <person name="Fan B."/>
            <person name="Jiang Y."/>
            <person name="Adhikari A."/>
            <person name="Zheng C.-J."/>
            <person name="Schuster L."/>
            <person name="Cowan T.M."/>
            <person name="Smanski M.J."/>
            <person name="Chevrette M.G."/>
            <person name="De Carvalho L.P.S."/>
            <person name="Shen B."/>
        </authorList>
    </citation>
    <scope>NUCLEOTIDE SEQUENCE [LARGE SCALE GENOMIC DNA]</scope>
    <source>
        <strain evidence="1 2">NPDC007147</strain>
    </source>
</reference>
<evidence type="ECO:0000313" key="2">
    <source>
        <dbReference type="Proteomes" id="UP001601197"/>
    </source>
</evidence>
<gene>
    <name evidence="1" type="ORF">ACFYNZ_17745</name>
</gene>
<sequence length="116" mass="13076">MKSRSRGRQTSPASLKADLAMAREEITALRDERARLREAVRQQLGHRLGRVSNRQLTDRVTELTERVRQLERPEAHARTEAEQLGSRIAELQAGLAAARTSLRKMIRQQAGPPDGQ</sequence>
<protein>
    <submittedName>
        <fullName evidence="1">Uncharacterized protein</fullName>
    </submittedName>
</protein>